<dbReference type="AlphaFoldDB" id="A0A1C3JTL3"/>
<feature type="domain" description="AB hydrolase-1" evidence="1">
    <location>
        <begin position="34"/>
        <end position="286"/>
    </location>
</feature>
<gene>
    <name evidence="2" type="ORF">MGA5115_02540</name>
    <name evidence="3" type="ORF">MGA5116_00404</name>
</gene>
<name>A0A1C3JTL3_9GAMM</name>
<reference evidence="2 5" key="1">
    <citation type="submission" date="2016-06" db="EMBL/GenBank/DDBJ databases">
        <authorList>
            <person name="Kjaerup R.B."/>
            <person name="Dalgaard T.S."/>
            <person name="Juul-Madsen H.R."/>
        </authorList>
    </citation>
    <scope>NUCLEOTIDE SEQUENCE [LARGE SCALE GENOMIC DNA]</scope>
    <source>
        <strain evidence="2 5">CECT 5115</strain>
    </source>
</reference>
<evidence type="ECO:0000313" key="3">
    <source>
        <dbReference type="EMBL" id="SBT19821.1"/>
    </source>
</evidence>
<organism evidence="2 5">
    <name type="scientific">Marinomonas gallaica</name>
    <dbReference type="NCBI Taxonomy" id="1806667"/>
    <lineage>
        <taxon>Bacteria</taxon>
        <taxon>Pseudomonadati</taxon>
        <taxon>Pseudomonadota</taxon>
        <taxon>Gammaproteobacteria</taxon>
        <taxon>Oceanospirillales</taxon>
        <taxon>Oceanospirillaceae</taxon>
        <taxon>Marinomonas</taxon>
    </lineage>
</organism>
<evidence type="ECO:0000259" key="1">
    <source>
        <dbReference type="Pfam" id="PF12697"/>
    </source>
</evidence>
<dbReference type="InterPro" id="IPR029058">
    <property type="entry name" value="AB_hydrolase_fold"/>
</dbReference>
<evidence type="ECO:0000313" key="4">
    <source>
        <dbReference type="Proteomes" id="UP000092840"/>
    </source>
</evidence>
<dbReference type="GO" id="GO:0047372">
    <property type="term" value="F:monoacylglycerol lipase activity"/>
    <property type="evidence" value="ECO:0007669"/>
    <property type="project" value="TreeGrafter"/>
</dbReference>
<dbReference type="GO" id="GO:0016020">
    <property type="term" value="C:membrane"/>
    <property type="evidence" value="ECO:0007669"/>
    <property type="project" value="TreeGrafter"/>
</dbReference>
<dbReference type="SUPFAM" id="SSF53474">
    <property type="entry name" value="alpha/beta-Hydrolases"/>
    <property type="match status" value="1"/>
</dbReference>
<dbReference type="Pfam" id="PF12697">
    <property type="entry name" value="Abhydrolase_6"/>
    <property type="match status" value="1"/>
</dbReference>
<evidence type="ECO:0000313" key="5">
    <source>
        <dbReference type="Proteomes" id="UP000092871"/>
    </source>
</evidence>
<dbReference type="EMBL" id="FLRA01000019">
    <property type="protein sequence ID" value="SBT18409.1"/>
    <property type="molecule type" value="Genomic_DNA"/>
</dbReference>
<sequence>MSTITYQQKLVSVAETTLSIHLRLLENPSQALHFLHGNGFAVRSYDALLEGIAELEDLMLQDAAGHGLSPAGDRFAGWEESSYRFYRALIEQKQIQQWKDLVGVGHSFGGCMTLLMNHRDPQLFKQMVLLDPAWYPPEMIAQLNDMNEQDKRSKLLLVRQTERRRTLWRDTPEVLSRLRGRGTFVGWQDRCLQDYVTYSTHENKEGFRQLNCPPWLEAAVFGSSPSMLWQAIAQLETPTYVIWGTDTHEMFQASYRLAQTMNSNLRFIEVQGDHCFMMQQPDQTARLVRAVIDHNGETIDALKRSGFVLRCDDLPPHWLS</sequence>
<dbReference type="PANTHER" id="PTHR43798">
    <property type="entry name" value="MONOACYLGLYCEROL LIPASE"/>
    <property type="match status" value="1"/>
</dbReference>
<reference evidence="3 4" key="2">
    <citation type="submission" date="2016-06" db="EMBL/GenBank/DDBJ databases">
        <authorList>
            <person name="Rodrigo-Torres L."/>
            <person name="Arahal D.R."/>
        </authorList>
    </citation>
    <scope>NUCLEOTIDE SEQUENCE [LARGE SCALE GENOMIC DNA]</scope>
    <source>
        <strain evidence="3 4">CECT 5116</strain>
    </source>
</reference>
<dbReference type="PANTHER" id="PTHR43798:SF33">
    <property type="entry name" value="HYDROLASE, PUTATIVE (AFU_ORTHOLOGUE AFUA_2G14860)-RELATED"/>
    <property type="match status" value="1"/>
</dbReference>
<dbReference type="Proteomes" id="UP000092871">
    <property type="component" value="Unassembled WGS sequence"/>
</dbReference>
<dbReference type="Gene3D" id="3.40.50.1820">
    <property type="entry name" value="alpha/beta hydrolase"/>
    <property type="match status" value="1"/>
</dbReference>
<dbReference type="Proteomes" id="UP000092840">
    <property type="component" value="Unassembled WGS sequence"/>
</dbReference>
<accession>A0A1C3JTL3</accession>
<protein>
    <submittedName>
        <fullName evidence="2">Alpha/beta hydrolase family protein</fullName>
    </submittedName>
</protein>
<proteinExistence type="predicted"/>
<keyword evidence="2" id="KW-0378">Hydrolase</keyword>
<dbReference type="InterPro" id="IPR050266">
    <property type="entry name" value="AB_hydrolase_sf"/>
</dbReference>
<dbReference type="GO" id="GO:0046464">
    <property type="term" value="P:acylglycerol catabolic process"/>
    <property type="evidence" value="ECO:0007669"/>
    <property type="project" value="TreeGrafter"/>
</dbReference>
<keyword evidence="4" id="KW-1185">Reference proteome</keyword>
<dbReference type="RefSeq" id="WP_067037130.1">
    <property type="nucleotide sequence ID" value="NZ_FLRA01000019.1"/>
</dbReference>
<dbReference type="InterPro" id="IPR000073">
    <property type="entry name" value="AB_hydrolase_1"/>
</dbReference>
<evidence type="ECO:0000313" key="2">
    <source>
        <dbReference type="EMBL" id="SBT18409.1"/>
    </source>
</evidence>
<dbReference type="EMBL" id="FLRB01000003">
    <property type="protein sequence ID" value="SBT19821.1"/>
    <property type="molecule type" value="Genomic_DNA"/>
</dbReference>